<sequence length="331" mass="33908">MRALVFTGPGRAEVRDVPEPQAGPGHVVVEVERVGVCGTDVELFTGEMSYLHTGVASYPLRPGHEWAGTVVAAGPGVDPGWVGRRVTGDTMIGCGECARCRAGRHHVCPARHELGCRDGLPGALAERLAFPAAYLHELPGSVDATLGALVEPGGNALRAVRAAAVAPGERLLIIGTGTIGLLAAMFGRAHGAEVHLLGEQPAESVWTRATLPDLPWDGVIDATNGAGIPKLAVDLVEPGRTVVYIGLAGTPSLVDTREIVLKDVTTVGLLGASAGLGGAITAYAEGKADPRPLVAATVSLEEIVGVLAGKRPPGAGPGPKFHVDPRLGQGR</sequence>
<dbReference type="InterPro" id="IPR013154">
    <property type="entry name" value="ADH-like_N"/>
</dbReference>
<keyword evidence="8" id="KW-1185">Reference proteome</keyword>
<evidence type="ECO:0000259" key="6">
    <source>
        <dbReference type="Pfam" id="PF08240"/>
    </source>
</evidence>
<dbReference type="GO" id="GO:0016491">
    <property type="term" value="F:oxidoreductase activity"/>
    <property type="evidence" value="ECO:0007669"/>
    <property type="project" value="UniProtKB-KW"/>
</dbReference>
<keyword evidence="3" id="KW-0862">Zinc</keyword>
<protein>
    <submittedName>
        <fullName evidence="7">Threonine dehydrogenase-like Zn-dependent dehydrogenase</fullName>
    </submittedName>
</protein>
<keyword evidence="4" id="KW-0560">Oxidoreductase</keyword>
<comment type="cofactor">
    <cofactor evidence="1">
        <name>Zn(2+)</name>
        <dbReference type="ChEBI" id="CHEBI:29105"/>
    </cofactor>
</comment>
<accession>A0A7W7MBC3</accession>
<reference evidence="7 8" key="1">
    <citation type="submission" date="2020-08" db="EMBL/GenBank/DDBJ databases">
        <title>Sequencing the genomes of 1000 actinobacteria strains.</title>
        <authorList>
            <person name="Klenk H.-P."/>
        </authorList>
    </citation>
    <scope>NUCLEOTIDE SEQUENCE [LARGE SCALE GENOMIC DNA]</scope>
    <source>
        <strain evidence="7 8">DSM 45809</strain>
    </source>
</reference>
<gene>
    <name evidence="7" type="ORF">BJY16_007326</name>
</gene>
<dbReference type="GO" id="GO:0008270">
    <property type="term" value="F:zinc ion binding"/>
    <property type="evidence" value="ECO:0007669"/>
    <property type="project" value="InterPro"/>
</dbReference>
<dbReference type="RefSeq" id="WP_185044111.1">
    <property type="nucleotide sequence ID" value="NZ_BAABFG010000005.1"/>
</dbReference>
<evidence type="ECO:0000256" key="4">
    <source>
        <dbReference type="ARBA" id="ARBA00023002"/>
    </source>
</evidence>
<dbReference type="Pfam" id="PF08240">
    <property type="entry name" value="ADH_N"/>
    <property type="match status" value="1"/>
</dbReference>
<dbReference type="AlphaFoldDB" id="A0A7W7MBC3"/>
<feature type="domain" description="Alcohol dehydrogenase-like N-terminal" evidence="6">
    <location>
        <begin position="23"/>
        <end position="139"/>
    </location>
</feature>
<proteinExistence type="predicted"/>
<evidence type="ECO:0000256" key="3">
    <source>
        <dbReference type="ARBA" id="ARBA00022833"/>
    </source>
</evidence>
<dbReference type="Gene3D" id="3.40.50.720">
    <property type="entry name" value="NAD(P)-binding Rossmann-like Domain"/>
    <property type="match status" value="2"/>
</dbReference>
<dbReference type="EMBL" id="JACHNB010000001">
    <property type="protein sequence ID" value="MBB4743867.1"/>
    <property type="molecule type" value="Genomic_DNA"/>
</dbReference>
<dbReference type="InterPro" id="IPR011032">
    <property type="entry name" value="GroES-like_sf"/>
</dbReference>
<evidence type="ECO:0000256" key="5">
    <source>
        <dbReference type="SAM" id="MobiDB-lite"/>
    </source>
</evidence>
<evidence type="ECO:0000256" key="1">
    <source>
        <dbReference type="ARBA" id="ARBA00001947"/>
    </source>
</evidence>
<feature type="region of interest" description="Disordered" evidence="5">
    <location>
        <begin position="310"/>
        <end position="331"/>
    </location>
</feature>
<dbReference type="InterPro" id="IPR050129">
    <property type="entry name" value="Zn_alcohol_dh"/>
</dbReference>
<name>A0A7W7MBC3_9ACTN</name>
<dbReference type="Gene3D" id="3.90.180.10">
    <property type="entry name" value="Medium-chain alcohol dehydrogenases, catalytic domain"/>
    <property type="match status" value="2"/>
</dbReference>
<evidence type="ECO:0000313" key="8">
    <source>
        <dbReference type="Proteomes" id="UP000546162"/>
    </source>
</evidence>
<dbReference type="PROSITE" id="PS00059">
    <property type="entry name" value="ADH_ZINC"/>
    <property type="match status" value="1"/>
</dbReference>
<comment type="caution">
    <text evidence="7">The sequence shown here is derived from an EMBL/GenBank/DDBJ whole genome shotgun (WGS) entry which is preliminary data.</text>
</comment>
<organism evidence="7 8">
    <name type="scientific">Actinoplanes octamycinicus</name>
    <dbReference type="NCBI Taxonomy" id="135948"/>
    <lineage>
        <taxon>Bacteria</taxon>
        <taxon>Bacillati</taxon>
        <taxon>Actinomycetota</taxon>
        <taxon>Actinomycetes</taxon>
        <taxon>Micromonosporales</taxon>
        <taxon>Micromonosporaceae</taxon>
        <taxon>Actinoplanes</taxon>
    </lineage>
</organism>
<keyword evidence="2" id="KW-0479">Metal-binding</keyword>
<dbReference type="InterPro" id="IPR002328">
    <property type="entry name" value="ADH_Zn_CS"/>
</dbReference>
<evidence type="ECO:0000313" key="7">
    <source>
        <dbReference type="EMBL" id="MBB4743867.1"/>
    </source>
</evidence>
<dbReference type="SUPFAM" id="SSF50129">
    <property type="entry name" value="GroES-like"/>
    <property type="match status" value="1"/>
</dbReference>
<evidence type="ECO:0000256" key="2">
    <source>
        <dbReference type="ARBA" id="ARBA00022723"/>
    </source>
</evidence>
<dbReference type="PANTHER" id="PTHR43401">
    <property type="entry name" value="L-THREONINE 3-DEHYDROGENASE"/>
    <property type="match status" value="1"/>
</dbReference>
<dbReference type="Proteomes" id="UP000546162">
    <property type="component" value="Unassembled WGS sequence"/>
</dbReference>
<dbReference type="SUPFAM" id="SSF51735">
    <property type="entry name" value="NAD(P)-binding Rossmann-fold domains"/>
    <property type="match status" value="1"/>
</dbReference>
<dbReference type="PANTHER" id="PTHR43401:SF2">
    <property type="entry name" value="L-THREONINE 3-DEHYDROGENASE"/>
    <property type="match status" value="1"/>
</dbReference>
<dbReference type="InterPro" id="IPR036291">
    <property type="entry name" value="NAD(P)-bd_dom_sf"/>
</dbReference>